<keyword evidence="2" id="KW-1064">Adaptive immunity</keyword>
<keyword evidence="3" id="KW-0675">Receptor</keyword>
<gene>
    <name evidence="9" type="ORF">XELAEV_18007274mg</name>
</gene>
<dbReference type="InterPro" id="IPR051287">
    <property type="entry name" value="TCR_variable_region"/>
</dbReference>
<dbReference type="EMBL" id="CM004466">
    <property type="protein sequence ID" value="OCU01483.1"/>
    <property type="molecule type" value="Genomic_DNA"/>
</dbReference>
<dbReference type="InterPro" id="IPR013106">
    <property type="entry name" value="Ig_V-set"/>
</dbReference>
<dbReference type="InterPro" id="IPR036179">
    <property type="entry name" value="Ig-like_dom_sf"/>
</dbReference>
<evidence type="ECO:0000313" key="9">
    <source>
        <dbReference type="EMBL" id="OCU01483.1"/>
    </source>
</evidence>
<dbReference type="GO" id="GO:0042101">
    <property type="term" value="C:T cell receptor complex"/>
    <property type="evidence" value="ECO:0007669"/>
    <property type="project" value="UniProtKB-KW"/>
</dbReference>
<dbReference type="Proteomes" id="UP000694892">
    <property type="component" value="Chromosome 1L"/>
</dbReference>
<keyword evidence="1 7" id="KW-0732">Signal</keyword>
<dbReference type="Pfam" id="PF07654">
    <property type="entry name" value="C1-set"/>
    <property type="match status" value="1"/>
</dbReference>
<feature type="transmembrane region" description="Helical" evidence="6">
    <location>
        <begin position="260"/>
        <end position="282"/>
    </location>
</feature>
<dbReference type="PANTHER" id="PTHR19367:SF18">
    <property type="entry name" value="T CELL RECEPTOR ALPHA VARIABLE 16"/>
    <property type="match status" value="1"/>
</dbReference>
<dbReference type="Gene3D" id="2.60.40.10">
    <property type="entry name" value="Immunoglobulins"/>
    <property type="match status" value="2"/>
</dbReference>
<evidence type="ECO:0000256" key="4">
    <source>
        <dbReference type="ARBA" id="ARBA00023319"/>
    </source>
</evidence>
<keyword evidence="6" id="KW-0472">Membrane</keyword>
<feature type="signal peptide" evidence="7">
    <location>
        <begin position="1"/>
        <end position="20"/>
    </location>
</feature>
<dbReference type="InterPro" id="IPR003597">
    <property type="entry name" value="Ig_C1-set"/>
</dbReference>
<keyword evidence="6" id="KW-0812">Transmembrane</keyword>
<sequence length="289" mass="33022">MIVKLLQFLTLIIFIGFVLGDDVIQQDQERTVDNGKDVTLGCSYFFKKYVLMWYVQKPSGTLQLILNDESKERDLDEEFKERFSAKHDAEEKTFNLTIKKSIWSDSGMYYCITVYIGATYTRSLNFGAGTKLTVEPGEKESTHPSVFVLRPQKSLSPAACLVKNFYPKDVEIYMNSKKGDVTPVLSHDGKYNAVYVDRSDEKEVQCKVQHDGKLETESDIKEISKDSDDLPEGKLDSRFYNECKRTAEESPDTSSERMNMLSMTVLGVRMIFAKALAFNLLLTAKFFLF</sequence>
<evidence type="ECO:0000256" key="2">
    <source>
        <dbReference type="ARBA" id="ARBA00023130"/>
    </source>
</evidence>
<evidence type="ECO:0000256" key="6">
    <source>
        <dbReference type="SAM" id="Phobius"/>
    </source>
</evidence>
<evidence type="ECO:0000256" key="5">
    <source>
        <dbReference type="ARBA" id="ARBA00043266"/>
    </source>
</evidence>
<dbReference type="SMART" id="SM00406">
    <property type="entry name" value="IGv"/>
    <property type="match status" value="1"/>
</dbReference>
<keyword evidence="6" id="KW-1133">Transmembrane helix</keyword>
<dbReference type="GO" id="GO:0002250">
    <property type="term" value="P:adaptive immune response"/>
    <property type="evidence" value="ECO:0007669"/>
    <property type="project" value="UniProtKB-KW"/>
</dbReference>
<dbReference type="InterPro" id="IPR007110">
    <property type="entry name" value="Ig-like_dom"/>
</dbReference>
<protein>
    <recommendedName>
        <fullName evidence="8">Ig-like domain-containing protein</fullName>
    </recommendedName>
</protein>
<dbReference type="SUPFAM" id="SSF48726">
    <property type="entry name" value="Immunoglobulin"/>
    <property type="match status" value="2"/>
</dbReference>
<name>A0A974E198_XENLA</name>
<evidence type="ECO:0000256" key="7">
    <source>
        <dbReference type="SAM" id="SignalP"/>
    </source>
</evidence>
<dbReference type="Pfam" id="PF07686">
    <property type="entry name" value="V-set"/>
    <property type="match status" value="1"/>
</dbReference>
<dbReference type="InterPro" id="IPR013783">
    <property type="entry name" value="Ig-like_fold"/>
</dbReference>
<evidence type="ECO:0000256" key="1">
    <source>
        <dbReference type="ARBA" id="ARBA00022729"/>
    </source>
</evidence>
<evidence type="ECO:0000256" key="3">
    <source>
        <dbReference type="ARBA" id="ARBA00023170"/>
    </source>
</evidence>
<keyword evidence="5" id="KW-0391">Immunity</keyword>
<dbReference type="InterPro" id="IPR003599">
    <property type="entry name" value="Ig_sub"/>
</dbReference>
<dbReference type="PROSITE" id="PS50835">
    <property type="entry name" value="IG_LIKE"/>
    <property type="match status" value="1"/>
</dbReference>
<keyword evidence="5" id="KW-1279">T cell receptor</keyword>
<feature type="chain" id="PRO_5036941681" description="Ig-like domain-containing protein" evidence="7">
    <location>
        <begin position="21"/>
        <end position="289"/>
    </location>
</feature>
<proteinExistence type="predicted"/>
<dbReference type="OMA" id="MEKVNML"/>
<organism evidence="9 10">
    <name type="scientific">Xenopus laevis</name>
    <name type="common">African clawed frog</name>
    <dbReference type="NCBI Taxonomy" id="8355"/>
    <lineage>
        <taxon>Eukaryota</taxon>
        <taxon>Metazoa</taxon>
        <taxon>Chordata</taxon>
        <taxon>Craniata</taxon>
        <taxon>Vertebrata</taxon>
        <taxon>Euteleostomi</taxon>
        <taxon>Amphibia</taxon>
        <taxon>Batrachia</taxon>
        <taxon>Anura</taxon>
        <taxon>Pipoidea</taxon>
        <taxon>Pipidae</taxon>
        <taxon>Xenopodinae</taxon>
        <taxon>Xenopus</taxon>
        <taxon>Xenopus</taxon>
    </lineage>
</organism>
<keyword evidence="4" id="KW-0393">Immunoglobulin domain</keyword>
<dbReference type="SMART" id="SM00409">
    <property type="entry name" value="IG"/>
    <property type="match status" value="1"/>
</dbReference>
<accession>A0A974E198</accession>
<reference evidence="10" key="1">
    <citation type="journal article" date="2016" name="Nature">
        <title>Genome evolution in the allotetraploid frog Xenopus laevis.</title>
        <authorList>
            <person name="Session A.M."/>
            <person name="Uno Y."/>
            <person name="Kwon T."/>
            <person name="Chapman J.A."/>
            <person name="Toyoda A."/>
            <person name="Takahashi S."/>
            <person name="Fukui A."/>
            <person name="Hikosaka A."/>
            <person name="Suzuki A."/>
            <person name="Kondo M."/>
            <person name="van Heeringen S.J."/>
            <person name="Quigley I."/>
            <person name="Heinz S."/>
            <person name="Ogino H."/>
            <person name="Ochi H."/>
            <person name="Hellsten U."/>
            <person name="Lyons J.B."/>
            <person name="Simakov O."/>
            <person name="Putnam N."/>
            <person name="Stites J."/>
            <person name="Kuroki Y."/>
            <person name="Tanaka T."/>
            <person name="Michiue T."/>
            <person name="Watanabe M."/>
            <person name="Bogdanovic O."/>
            <person name="Lister R."/>
            <person name="Georgiou G."/>
            <person name="Paranjpe S.S."/>
            <person name="van Kruijsbergen I."/>
            <person name="Shu S."/>
            <person name="Carlson J."/>
            <person name="Kinoshita T."/>
            <person name="Ohta Y."/>
            <person name="Mawaribuchi S."/>
            <person name="Jenkins J."/>
            <person name="Grimwood J."/>
            <person name="Schmutz J."/>
            <person name="Mitros T."/>
            <person name="Mozaffari S.V."/>
            <person name="Suzuki Y."/>
            <person name="Haramoto Y."/>
            <person name="Yamamoto T.S."/>
            <person name="Takagi C."/>
            <person name="Heald R."/>
            <person name="Miller K."/>
            <person name="Haudenschild C."/>
            <person name="Kitzman J."/>
            <person name="Nakayama T."/>
            <person name="Izutsu Y."/>
            <person name="Robert J."/>
            <person name="Fortriede J."/>
            <person name="Burns K."/>
            <person name="Lotay V."/>
            <person name="Karimi K."/>
            <person name="Yasuoka Y."/>
            <person name="Dichmann D.S."/>
            <person name="Flajnik M.F."/>
            <person name="Houston D.W."/>
            <person name="Shendure J."/>
            <person name="DuPasquier L."/>
            <person name="Vize P.D."/>
            <person name="Zorn A.M."/>
            <person name="Ito M."/>
            <person name="Marcotte E.M."/>
            <person name="Wallingford J.B."/>
            <person name="Ito Y."/>
            <person name="Asashima M."/>
            <person name="Ueno N."/>
            <person name="Matsuda Y."/>
            <person name="Veenstra G.J."/>
            <person name="Fujiyama A."/>
            <person name="Harland R.M."/>
            <person name="Taira M."/>
            <person name="Rokhsar D.S."/>
        </authorList>
    </citation>
    <scope>NUCLEOTIDE SEQUENCE [LARGE SCALE GENOMIC DNA]</scope>
    <source>
        <strain evidence="10">J</strain>
    </source>
</reference>
<evidence type="ECO:0000313" key="10">
    <source>
        <dbReference type="Proteomes" id="UP000694892"/>
    </source>
</evidence>
<evidence type="ECO:0000259" key="8">
    <source>
        <dbReference type="PROSITE" id="PS50835"/>
    </source>
</evidence>
<dbReference type="PANTHER" id="PTHR19367">
    <property type="entry name" value="T-CELL RECEPTOR ALPHA CHAIN V REGION"/>
    <property type="match status" value="1"/>
</dbReference>
<feature type="domain" description="Ig-like" evidence="8">
    <location>
        <begin position="21"/>
        <end position="125"/>
    </location>
</feature>
<dbReference type="AlphaFoldDB" id="A0A974E198"/>